<evidence type="ECO:0000256" key="4">
    <source>
        <dbReference type="ARBA" id="ARBA00023125"/>
    </source>
</evidence>
<keyword evidence="6" id="KW-0539">Nucleus</keyword>
<keyword evidence="3" id="KW-0805">Transcription regulation</keyword>
<evidence type="ECO:0000259" key="8">
    <source>
        <dbReference type="PROSITE" id="PS50048"/>
    </source>
</evidence>
<proteinExistence type="predicted"/>
<dbReference type="PROSITE" id="PS50073">
    <property type="entry name" value="COPPER_FIST_2"/>
    <property type="match status" value="1"/>
</dbReference>
<dbReference type="SMART" id="SM00066">
    <property type="entry name" value="GAL4"/>
    <property type="match status" value="1"/>
</dbReference>
<dbReference type="EMBL" id="JANBVO010000020">
    <property type="protein sequence ID" value="KAJ9142967.1"/>
    <property type="molecule type" value="Genomic_DNA"/>
</dbReference>
<dbReference type="InterPro" id="IPR051430">
    <property type="entry name" value="Fungal_TF_Env_Response"/>
</dbReference>
<feature type="domain" description="Copper-fist" evidence="9">
    <location>
        <begin position="32"/>
        <end position="64"/>
    </location>
</feature>
<evidence type="ECO:0000256" key="1">
    <source>
        <dbReference type="ARBA" id="ARBA00022723"/>
    </source>
</evidence>
<name>A0AA38RCK5_9PEZI</name>
<dbReference type="Proteomes" id="UP001174694">
    <property type="component" value="Unassembled WGS sequence"/>
</dbReference>
<evidence type="ECO:0000256" key="6">
    <source>
        <dbReference type="ARBA" id="ARBA00023242"/>
    </source>
</evidence>
<protein>
    <submittedName>
        <fullName evidence="10">C6 zinc finger domain-containing protein</fullName>
    </submittedName>
</protein>
<organism evidence="10 11">
    <name type="scientific">Pleurostoma richardsiae</name>
    <dbReference type="NCBI Taxonomy" id="41990"/>
    <lineage>
        <taxon>Eukaryota</taxon>
        <taxon>Fungi</taxon>
        <taxon>Dikarya</taxon>
        <taxon>Ascomycota</taxon>
        <taxon>Pezizomycotina</taxon>
        <taxon>Sordariomycetes</taxon>
        <taxon>Sordariomycetidae</taxon>
        <taxon>Calosphaeriales</taxon>
        <taxon>Pleurostomataceae</taxon>
        <taxon>Pleurostoma</taxon>
    </lineage>
</organism>
<evidence type="ECO:0000256" key="3">
    <source>
        <dbReference type="ARBA" id="ARBA00023015"/>
    </source>
</evidence>
<dbReference type="GO" id="GO:0005634">
    <property type="term" value="C:nucleus"/>
    <property type="evidence" value="ECO:0007669"/>
    <property type="project" value="TreeGrafter"/>
</dbReference>
<keyword evidence="5" id="KW-0804">Transcription</keyword>
<dbReference type="PANTHER" id="PTHR31944">
    <property type="entry name" value="HEME-RESPONSIVE ZINC FINGER TRANSCRIPTION FACTOR HAP1"/>
    <property type="match status" value="1"/>
</dbReference>
<dbReference type="GO" id="GO:0000978">
    <property type="term" value="F:RNA polymerase II cis-regulatory region sequence-specific DNA binding"/>
    <property type="evidence" value="ECO:0007669"/>
    <property type="project" value="TreeGrafter"/>
</dbReference>
<evidence type="ECO:0000313" key="10">
    <source>
        <dbReference type="EMBL" id="KAJ9142967.1"/>
    </source>
</evidence>
<accession>A0AA38RCK5</accession>
<dbReference type="GO" id="GO:0008270">
    <property type="term" value="F:zinc ion binding"/>
    <property type="evidence" value="ECO:0007669"/>
    <property type="project" value="InterPro"/>
</dbReference>
<dbReference type="GO" id="GO:0006351">
    <property type="term" value="P:DNA-templated transcription"/>
    <property type="evidence" value="ECO:0007669"/>
    <property type="project" value="InterPro"/>
</dbReference>
<dbReference type="SMART" id="SM00906">
    <property type="entry name" value="Fungal_trans"/>
    <property type="match status" value="1"/>
</dbReference>
<dbReference type="Pfam" id="PF00172">
    <property type="entry name" value="Zn_clus"/>
    <property type="match status" value="1"/>
</dbReference>
<dbReference type="CDD" id="cd00067">
    <property type="entry name" value="GAL4"/>
    <property type="match status" value="1"/>
</dbReference>
<evidence type="ECO:0000256" key="5">
    <source>
        <dbReference type="ARBA" id="ARBA00023163"/>
    </source>
</evidence>
<dbReference type="Gene3D" id="4.10.240.10">
    <property type="entry name" value="Zn(2)-C6 fungal-type DNA-binding domain"/>
    <property type="match status" value="1"/>
</dbReference>
<dbReference type="GO" id="GO:0001228">
    <property type="term" value="F:DNA-binding transcription activator activity, RNA polymerase II-specific"/>
    <property type="evidence" value="ECO:0007669"/>
    <property type="project" value="TreeGrafter"/>
</dbReference>
<dbReference type="GO" id="GO:0005507">
    <property type="term" value="F:copper ion binding"/>
    <property type="evidence" value="ECO:0007669"/>
    <property type="project" value="InterPro"/>
</dbReference>
<dbReference type="PANTHER" id="PTHR31944:SF131">
    <property type="entry name" value="HEME-RESPONSIVE ZINC FINGER TRANSCRIPTION FACTOR HAP1"/>
    <property type="match status" value="1"/>
</dbReference>
<gene>
    <name evidence="10" type="ORF">NKR23_g6858</name>
</gene>
<dbReference type="CDD" id="cd12148">
    <property type="entry name" value="fungal_TF_MHR"/>
    <property type="match status" value="1"/>
</dbReference>
<dbReference type="InterPro" id="IPR007219">
    <property type="entry name" value="XnlR_reg_dom"/>
</dbReference>
<dbReference type="InterPro" id="IPR001083">
    <property type="entry name" value="Cu_fist_DNA-bd_dom"/>
</dbReference>
<keyword evidence="1" id="KW-0479">Metal-binding</keyword>
<dbReference type="SUPFAM" id="SSF57701">
    <property type="entry name" value="Zn2/Cys6 DNA-binding domain"/>
    <property type="match status" value="1"/>
</dbReference>
<evidence type="ECO:0000259" key="9">
    <source>
        <dbReference type="PROSITE" id="PS50073"/>
    </source>
</evidence>
<dbReference type="PROSITE" id="PS50048">
    <property type="entry name" value="ZN2_CY6_FUNGAL_2"/>
    <property type="match status" value="1"/>
</dbReference>
<dbReference type="AlphaFoldDB" id="A0AA38RCK5"/>
<evidence type="ECO:0000256" key="7">
    <source>
        <dbReference type="SAM" id="MobiDB-lite"/>
    </source>
</evidence>
<feature type="domain" description="Zn(2)-C6 fungal-type" evidence="8">
    <location>
        <begin position="18"/>
        <end position="49"/>
    </location>
</feature>
<feature type="region of interest" description="Disordered" evidence="7">
    <location>
        <begin position="54"/>
        <end position="82"/>
    </location>
</feature>
<comment type="caution">
    <text evidence="10">The sequence shown here is derived from an EMBL/GenBank/DDBJ whole genome shotgun (WGS) entry which is preliminary data.</text>
</comment>
<evidence type="ECO:0000313" key="11">
    <source>
        <dbReference type="Proteomes" id="UP001174694"/>
    </source>
</evidence>
<sequence>MENIPPIVDKKRRRPPLACERCRGRKVRCDRKSPCENCIRAKKAASCTYVPDPRLRAPRTGRDVEGGDTQVSASAYNAPHRATTAIDREQIDASAHPREPPNGPQWDFAEISQDPFVISCPLRSNSGSFCRSPTSPDSPPSKEQALVDKVKQLEQQLQDLRSSQQGNNIHVAPHHQVQKTTKGMLSKTRYLGQSHWMNGATLFPMLAMFVRKLEADRTSEAYQTLAASKALSKSIKAQRAPSLLSTDFGQHMPQKELADRLVATYFRTFETVYRIVHIPTFWQQYRRFWNNPAAADQAFLMQLQLCMAIGACFHDDNFSLRRLAMRWVYEAQFWTIQPSEKSRMTIPGLQVLCLLHLARETCAIGPDLLWTTAGTLLRMAMYMGLHRDPQNLPRMSLFSAEIRRRLWATILEFCVQSSLDSGGPPLISFGDYDAAPPSNFNDDDLKETVNSPVPAPKHIETMTQVSLQIALLNTLPARLAVARSLNEFNSTYSYEDTLKLHSVLTDACRKLTALLNVYASGQATQQGVQALSPFQLRLVEHSIHRYFLALHIPWLGHSCSDPRYYFSRKMCVETGLRLYRGIIPLHDASTSSHGASPFGGSSSEHPIEQDDFARLSICGSGAFRSVPVQGLLIIGLELLWQTEEFRDLNVSVTVDSRANDSLASTPGTTTTNTTSTSFPASILRGQLTSQTELLEAVQFLSAWTKKRILAGETNFKGHLFAGCLLKEIECLQRRMTEPALETSVMEYMTDTVRECFQILKDMAAAETVDPGSRLTESAVRDVEMGINNDIYPTYGDILASDGIAMETMYDWPWDDLTPEQAFHVNIGYGVGLVFGDS</sequence>
<keyword evidence="11" id="KW-1185">Reference proteome</keyword>
<keyword evidence="4" id="KW-0238">DNA-binding</keyword>
<dbReference type="InterPro" id="IPR001138">
    <property type="entry name" value="Zn2Cys6_DnaBD"/>
</dbReference>
<dbReference type="Pfam" id="PF04082">
    <property type="entry name" value="Fungal_trans"/>
    <property type="match status" value="1"/>
</dbReference>
<reference evidence="10" key="1">
    <citation type="submission" date="2022-07" db="EMBL/GenBank/DDBJ databases">
        <title>Fungi with potential for degradation of polypropylene.</title>
        <authorList>
            <person name="Gostincar C."/>
        </authorList>
    </citation>
    <scope>NUCLEOTIDE SEQUENCE</scope>
    <source>
        <strain evidence="10">EXF-13308</strain>
    </source>
</reference>
<evidence type="ECO:0000256" key="2">
    <source>
        <dbReference type="ARBA" id="ARBA00022833"/>
    </source>
</evidence>
<dbReference type="InterPro" id="IPR036864">
    <property type="entry name" value="Zn2-C6_fun-type_DNA-bd_sf"/>
</dbReference>
<keyword evidence="2" id="KW-0862">Zinc</keyword>
<dbReference type="PROSITE" id="PS00463">
    <property type="entry name" value="ZN2_CY6_FUNGAL_1"/>
    <property type="match status" value="1"/>
</dbReference>